<dbReference type="InterPro" id="IPR011075">
    <property type="entry name" value="TetR_C"/>
</dbReference>
<feature type="DNA-binding region" description="H-T-H motif" evidence="4">
    <location>
        <begin position="35"/>
        <end position="54"/>
    </location>
</feature>
<dbReference type="SUPFAM" id="SSF48498">
    <property type="entry name" value="Tetracyclin repressor-like, C-terminal domain"/>
    <property type="match status" value="1"/>
</dbReference>
<dbReference type="SUPFAM" id="SSF46689">
    <property type="entry name" value="Homeodomain-like"/>
    <property type="match status" value="1"/>
</dbReference>
<dbReference type="InterPro" id="IPR001647">
    <property type="entry name" value="HTH_TetR"/>
</dbReference>
<evidence type="ECO:0000256" key="2">
    <source>
        <dbReference type="ARBA" id="ARBA00023125"/>
    </source>
</evidence>
<dbReference type="AlphaFoldDB" id="A0A1H3TE53"/>
<dbReference type="EMBL" id="FNPZ01000005">
    <property type="protein sequence ID" value="SDZ48111.1"/>
    <property type="molecule type" value="Genomic_DNA"/>
</dbReference>
<protein>
    <submittedName>
        <fullName evidence="6">Transcriptional regulator, TetR family</fullName>
    </submittedName>
</protein>
<dbReference type="PROSITE" id="PS50977">
    <property type="entry name" value="HTH_TETR_2"/>
    <property type="match status" value="1"/>
</dbReference>
<dbReference type="Pfam" id="PF16859">
    <property type="entry name" value="TetR_C_11"/>
    <property type="match status" value="1"/>
</dbReference>
<dbReference type="InterPro" id="IPR036271">
    <property type="entry name" value="Tet_transcr_reg_TetR-rel_C_sf"/>
</dbReference>
<sequence>MSARGPGAQRSERARNAIMKATRGELAAEGYDRLSIDRIAAAAGVGKQTIYRWYSSKSALIAECILRGDVLPLGFVVPQTQDCRADIAQWIDEFATESRSPLSAALTRAGVAAAAEHPEVAARYADVTRATESALIARLDLGVAAGQISDAMSTATMTEMILGALLYRVLNRQEITEQYSEQLLEPFFITAVRVSRD</sequence>
<organism evidence="6 7">
    <name type="scientific">Herbiconiux ginsengi</name>
    <dbReference type="NCBI Taxonomy" id="381665"/>
    <lineage>
        <taxon>Bacteria</taxon>
        <taxon>Bacillati</taxon>
        <taxon>Actinomycetota</taxon>
        <taxon>Actinomycetes</taxon>
        <taxon>Micrococcales</taxon>
        <taxon>Microbacteriaceae</taxon>
        <taxon>Herbiconiux</taxon>
    </lineage>
</organism>
<dbReference type="PANTHER" id="PTHR30055">
    <property type="entry name" value="HTH-TYPE TRANSCRIPTIONAL REGULATOR RUTR"/>
    <property type="match status" value="1"/>
</dbReference>
<reference evidence="6 7" key="1">
    <citation type="submission" date="2016-10" db="EMBL/GenBank/DDBJ databases">
        <authorList>
            <person name="de Groot N.N."/>
        </authorList>
    </citation>
    <scope>NUCLEOTIDE SEQUENCE [LARGE SCALE GENOMIC DNA]</scope>
    <source>
        <strain evidence="6 7">CGMCC 4.3491</strain>
    </source>
</reference>
<name>A0A1H3TE53_9MICO</name>
<dbReference type="GO" id="GO:0003700">
    <property type="term" value="F:DNA-binding transcription factor activity"/>
    <property type="evidence" value="ECO:0007669"/>
    <property type="project" value="TreeGrafter"/>
</dbReference>
<dbReference type="PANTHER" id="PTHR30055:SF148">
    <property type="entry name" value="TETR-FAMILY TRANSCRIPTIONAL REGULATOR"/>
    <property type="match status" value="1"/>
</dbReference>
<dbReference type="PRINTS" id="PR00455">
    <property type="entry name" value="HTHTETR"/>
</dbReference>
<dbReference type="GO" id="GO:0000976">
    <property type="term" value="F:transcription cis-regulatory region binding"/>
    <property type="evidence" value="ECO:0007669"/>
    <property type="project" value="TreeGrafter"/>
</dbReference>
<dbReference type="STRING" id="381665.SAMN05216554_4090"/>
<dbReference type="InterPro" id="IPR050109">
    <property type="entry name" value="HTH-type_TetR-like_transc_reg"/>
</dbReference>
<evidence type="ECO:0000313" key="6">
    <source>
        <dbReference type="EMBL" id="SDZ48111.1"/>
    </source>
</evidence>
<evidence type="ECO:0000313" key="7">
    <source>
        <dbReference type="Proteomes" id="UP000198891"/>
    </source>
</evidence>
<accession>A0A1H3TE53</accession>
<keyword evidence="3" id="KW-0804">Transcription</keyword>
<dbReference type="Pfam" id="PF00440">
    <property type="entry name" value="TetR_N"/>
    <property type="match status" value="1"/>
</dbReference>
<dbReference type="InterPro" id="IPR009057">
    <property type="entry name" value="Homeodomain-like_sf"/>
</dbReference>
<feature type="domain" description="HTH tetR-type" evidence="5">
    <location>
        <begin position="12"/>
        <end position="72"/>
    </location>
</feature>
<keyword evidence="1" id="KW-0805">Transcription regulation</keyword>
<proteinExistence type="predicted"/>
<dbReference type="Gene3D" id="1.10.357.10">
    <property type="entry name" value="Tetracycline Repressor, domain 2"/>
    <property type="match status" value="1"/>
</dbReference>
<evidence type="ECO:0000256" key="3">
    <source>
        <dbReference type="ARBA" id="ARBA00023163"/>
    </source>
</evidence>
<evidence type="ECO:0000259" key="5">
    <source>
        <dbReference type="PROSITE" id="PS50977"/>
    </source>
</evidence>
<dbReference type="Proteomes" id="UP000198891">
    <property type="component" value="Unassembled WGS sequence"/>
</dbReference>
<evidence type="ECO:0000256" key="1">
    <source>
        <dbReference type="ARBA" id="ARBA00023015"/>
    </source>
</evidence>
<gene>
    <name evidence="6" type="ORF">SAMN05216554_4090</name>
</gene>
<keyword evidence="7" id="KW-1185">Reference proteome</keyword>
<evidence type="ECO:0000256" key="4">
    <source>
        <dbReference type="PROSITE-ProRule" id="PRU00335"/>
    </source>
</evidence>
<keyword evidence="2 4" id="KW-0238">DNA-binding</keyword>